<evidence type="ECO:0000313" key="4">
    <source>
        <dbReference type="EMBL" id="KAH7125594.1"/>
    </source>
</evidence>
<evidence type="ECO:0000313" key="5">
    <source>
        <dbReference type="Proteomes" id="UP000700596"/>
    </source>
</evidence>
<feature type="region of interest" description="Disordered" evidence="3">
    <location>
        <begin position="1"/>
        <end position="25"/>
    </location>
</feature>
<accession>A0A9P9DV33</accession>
<gene>
    <name evidence="4" type="ORF">B0J11DRAFT_558923</name>
</gene>
<proteinExistence type="inferred from homology"/>
<feature type="compositionally biased region" description="Pro residues" evidence="3">
    <location>
        <begin position="13"/>
        <end position="22"/>
    </location>
</feature>
<dbReference type="InterPro" id="IPR036249">
    <property type="entry name" value="Thioredoxin-like_sf"/>
</dbReference>
<feature type="compositionally biased region" description="Basic residues" evidence="3">
    <location>
        <begin position="1"/>
        <end position="10"/>
    </location>
</feature>
<comment type="similarity">
    <text evidence="1">Belongs to the AIM32 family.</text>
</comment>
<dbReference type="PANTHER" id="PTHR31902">
    <property type="entry name" value="ACTIN PATCHES DISTAL PROTEIN 1"/>
    <property type="match status" value="1"/>
</dbReference>
<dbReference type="InterPro" id="IPR009737">
    <property type="entry name" value="Aim32/Apd1-like"/>
</dbReference>
<dbReference type="OrthoDB" id="10253744at2759"/>
<reference evidence="4" key="1">
    <citation type="journal article" date="2021" name="Nat. Commun.">
        <title>Genetic determinants of endophytism in the Arabidopsis root mycobiome.</title>
        <authorList>
            <person name="Mesny F."/>
            <person name="Miyauchi S."/>
            <person name="Thiergart T."/>
            <person name="Pickel B."/>
            <person name="Atanasova L."/>
            <person name="Karlsson M."/>
            <person name="Huettel B."/>
            <person name="Barry K.W."/>
            <person name="Haridas S."/>
            <person name="Chen C."/>
            <person name="Bauer D."/>
            <person name="Andreopoulos W."/>
            <person name="Pangilinan J."/>
            <person name="LaButti K."/>
            <person name="Riley R."/>
            <person name="Lipzen A."/>
            <person name="Clum A."/>
            <person name="Drula E."/>
            <person name="Henrissat B."/>
            <person name="Kohler A."/>
            <person name="Grigoriev I.V."/>
            <person name="Martin F.M."/>
            <person name="Hacquard S."/>
        </authorList>
    </citation>
    <scope>NUCLEOTIDE SEQUENCE</scope>
    <source>
        <strain evidence="4">MPI-CAGE-CH-0243</strain>
    </source>
</reference>
<protein>
    <recommendedName>
        <fullName evidence="2">Altered inheritance of mitochondria protein 32</fullName>
    </recommendedName>
</protein>
<evidence type="ECO:0000256" key="1">
    <source>
        <dbReference type="ARBA" id="ARBA00038208"/>
    </source>
</evidence>
<sequence length="361" mass="38941">MRSLTHHILRTRPIPPRNPRPPSRSLHPLRLFSTTFPLQSSPTIPYTPACPPSTCSCTPTPPGLDIDHKSPLLHTMPFYTSHVVVSTGKQDWTNRIEDEETPAGDFIRGLKGVVGRGGEMFDPFNNILISASSFPSTTATTTPQTILHLFPHFLSLALPTPSTPLLKTLTSSLLAAPTLHPMHNSLPAQAQTLLTRNPSLITTLPTPPSPLKTPTILICSHNTRDTRCGVLGPLLATEFESVLARTDIDAQVGMISHIGGHKFAGNVIVYIPPGWRDEDGSESGVAGMGIWYGRVGVENVEGLVRETLQRGRVVGELLRGGIVADRDGKGGAASLAGMVEEQVARERGEDGGLRLKARARR</sequence>
<dbReference type="Pfam" id="PF06999">
    <property type="entry name" value="Suc_Fer-like"/>
    <property type="match status" value="1"/>
</dbReference>
<keyword evidence="5" id="KW-1185">Reference proteome</keyword>
<dbReference type="EMBL" id="JAGMWT010000007">
    <property type="protein sequence ID" value="KAH7125594.1"/>
    <property type="molecule type" value="Genomic_DNA"/>
</dbReference>
<dbReference type="CDD" id="cd03062">
    <property type="entry name" value="TRX_Fd_Sucrase"/>
    <property type="match status" value="1"/>
</dbReference>
<dbReference type="SUPFAM" id="SSF52833">
    <property type="entry name" value="Thioredoxin-like"/>
    <property type="match status" value="1"/>
</dbReference>
<dbReference type="Gene3D" id="3.40.30.10">
    <property type="entry name" value="Glutaredoxin"/>
    <property type="match status" value="1"/>
</dbReference>
<comment type="caution">
    <text evidence="4">The sequence shown here is derived from an EMBL/GenBank/DDBJ whole genome shotgun (WGS) entry which is preliminary data.</text>
</comment>
<organism evidence="4 5">
    <name type="scientific">Dendryphion nanum</name>
    <dbReference type="NCBI Taxonomy" id="256645"/>
    <lineage>
        <taxon>Eukaryota</taxon>
        <taxon>Fungi</taxon>
        <taxon>Dikarya</taxon>
        <taxon>Ascomycota</taxon>
        <taxon>Pezizomycotina</taxon>
        <taxon>Dothideomycetes</taxon>
        <taxon>Pleosporomycetidae</taxon>
        <taxon>Pleosporales</taxon>
        <taxon>Torulaceae</taxon>
        <taxon>Dendryphion</taxon>
    </lineage>
</organism>
<evidence type="ECO:0000256" key="3">
    <source>
        <dbReference type="SAM" id="MobiDB-lite"/>
    </source>
</evidence>
<dbReference type="PANTHER" id="PTHR31902:SF7">
    <property type="entry name" value="ALTERED INHERITANCE OF MITOCHONDRIA PROTEIN 32"/>
    <property type="match status" value="1"/>
</dbReference>
<evidence type="ECO:0000256" key="2">
    <source>
        <dbReference type="ARBA" id="ARBA00040895"/>
    </source>
</evidence>
<dbReference type="AlphaFoldDB" id="A0A9P9DV33"/>
<name>A0A9P9DV33_9PLEO</name>
<dbReference type="Proteomes" id="UP000700596">
    <property type="component" value="Unassembled WGS sequence"/>
</dbReference>